<dbReference type="Gene3D" id="3.40.50.10890">
    <property type="match status" value="1"/>
</dbReference>
<evidence type="ECO:0000256" key="5">
    <source>
        <dbReference type="SAM" id="SignalP"/>
    </source>
</evidence>
<feature type="chain" id="PRO_5042215144" description="Beta-Casp domain-containing protein" evidence="5">
    <location>
        <begin position="20"/>
        <end position="686"/>
    </location>
</feature>
<keyword evidence="5" id="KW-0732">Signal</keyword>
<sequence length="686" mass="76243">MLNFCGLRILLDCPLDLSALTVFSPVPAGFVSLPSKQSSSSQTFGSLGLEVGSDKRSKVEKPLDANSLIFAEPWYKSVKNLHLWNWCSIDVILISRPMGMLGLPFLTRMKGFSAKIYVTEVSARFGQLMMEDLVSMHAELRQIYGPEESNFPPWMRQEGLEMLPSKLREIILGKDGGELGSWMPLYSAADVKDCILKVQTLKYGEEACYNGILIIKASSSGVEFGSCNWILSGPKGDVGYISCSSFNSAHAMDFDFQSLCGTRTLIYSDFSSLSVTQDVEDGSDSSKPSVNESLFLSDNNSSSVEQAECFLNSDENLEEKEKLVFISSCAIECVKSGGSVLIPVSQTGTLLQLLEQLIASLESSAMEVPIFIISSVAEELLAFLNIIPEWLCKRRQERLYAGEPLFMHANLIKEKRLHVVPAIYSHKLLMNWQEPCIVFSPHWSLRLGPVVHLLRRWCGDPESLLILEDVLNPELALLPFKPIVMKVVQCAFPSGIELHKVQPLLKMLQPKIVLFPEDLRSQISFSSANSFTASYYSEGETLRVPCQKDNTELKIATDLASQFHWKKLKKEDINVSRLKGELFLENAKHHLLLQNEQDDSSKRRPLLHWGSPDVGRLLTALSKLGINATLERVTSNTESQSSCILHVQDPHKALIEVGATSTVITAANENVANLIFEAIDSIMDGI</sequence>
<organism evidence="7 8">
    <name type="scientific">Acacia crassicarpa</name>
    <name type="common">northern wattle</name>
    <dbReference type="NCBI Taxonomy" id="499986"/>
    <lineage>
        <taxon>Eukaryota</taxon>
        <taxon>Viridiplantae</taxon>
        <taxon>Streptophyta</taxon>
        <taxon>Embryophyta</taxon>
        <taxon>Tracheophyta</taxon>
        <taxon>Spermatophyta</taxon>
        <taxon>Magnoliopsida</taxon>
        <taxon>eudicotyledons</taxon>
        <taxon>Gunneridae</taxon>
        <taxon>Pentapetalae</taxon>
        <taxon>rosids</taxon>
        <taxon>fabids</taxon>
        <taxon>Fabales</taxon>
        <taxon>Fabaceae</taxon>
        <taxon>Caesalpinioideae</taxon>
        <taxon>mimosoid clade</taxon>
        <taxon>Acacieae</taxon>
        <taxon>Acacia</taxon>
    </lineage>
</organism>
<feature type="domain" description="Beta-Casp" evidence="6">
    <location>
        <begin position="350"/>
        <end position="471"/>
    </location>
</feature>
<name>A0AAE1JIH6_9FABA</name>
<dbReference type="Gene3D" id="3.60.15.10">
    <property type="entry name" value="Ribonuclease Z/Hydroxyacylglutathione hydrolase-like"/>
    <property type="match status" value="1"/>
</dbReference>
<reference evidence="7" key="1">
    <citation type="submission" date="2023-10" db="EMBL/GenBank/DDBJ databases">
        <title>Chromosome-level genome of the transformable northern wattle, Acacia crassicarpa.</title>
        <authorList>
            <person name="Massaro I."/>
            <person name="Sinha N.R."/>
            <person name="Poethig S."/>
            <person name="Leichty A.R."/>
        </authorList>
    </citation>
    <scope>NUCLEOTIDE SEQUENCE</scope>
    <source>
        <strain evidence="7">Acra3RX</strain>
        <tissue evidence="7">Leaf</tissue>
    </source>
</reference>
<dbReference type="InterPro" id="IPR022712">
    <property type="entry name" value="Beta_Casp"/>
</dbReference>
<comment type="caution">
    <text evidence="7">The sequence shown here is derived from an EMBL/GenBank/DDBJ whole genome shotgun (WGS) entry which is preliminary data.</text>
</comment>
<dbReference type="InterPro" id="IPR036866">
    <property type="entry name" value="RibonucZ/Hydroxyglut_hydro"/>
</dbReference>
<dbReference type="SMART" id="SM01027">
    <property type="entry name" value="Beta-Casp"/>
    <property type="match status" value="1"/>
</dbReference>
<dbReference type="EMBL" id="JAWXYG010000015">
    <property type="protein sequence ID" value="KAK4253804.1"/>
    <property type="molecule type" value="Genomic_DNA"/>
</dbReference>
<dbReference type="Proteomes" id="UP001293593">
    <property type="component" value="Unassembled WGS sequence"/>
</dbReference>
<protein>
    <recommendedName>
        <fullName evidence="6">Beta-Casp domain-containing protein</fullName>
    </recommendedName>
</protein>
<gene>
    <name evidence="7" type="ORF">QN277_010432</name>
</gene>
<evidence type="ECO:0000313" key="7">
    <source>
        <dbReference type="EMBL" id="KAK4253804.1"/>
    </source>
</evidence>
<comment type="subcellular location">
    <subcellularLocation>
        <location evidence="2">Cytoplasm</location>
    </subcellularLocation>
    <subcellularLocation>
        <location evidence="1">Nucleus</location>
    </subcellularLocation>
</comment>
<evidence type="ECO:0000259" key="6">
    <source>
        <dbReference type="SMART" id="SM01027"/>
    </source>
</evidence>
<dbReference type="GO" id="GO:0034472">
    <property type="term" value="P:snRNA 3'-end processing"/>
    <property type="evidence" value="ECO:0007669"/>
    <property type="project" value="TreeGrafter"/>
</dbReference>
<dbReference type="PANTHER" id="PTHR46094">
    <property type="entry name" value="INTEGRATOR COMPLEX SUBUNIT 9"/>
    <property type="match status" value="1"/>
</dbReference>
<dbReference type="SUPFAM" id="SSF56281">
    <property type="entry name" value="Metallo-hydrolase/oxidoreductase"/>
    <property type="match status" value="1"/>
</dbReference>
<accession>A0AAE1JIH6</accession>
<keyword evidence="3" id="KW-0963">Cytoplasm</keyword>
<evidence type="ECO:0000256" key="2">
    <source>
        <dbReference type="ARBA" id="ARBA00004496"/>
    </source>
</evidence>
<dbReference type="PANTHER" id="PTHR46094:SF1">
    <property type="entry name" value="INTEGRATOR COMPLEX SUBUNIT 9"/>
    <property type="match status" value="1"/>
</dbReference>
<keyword evidence="4" id="KW-0539">Nucleus</keyword>
<dbReference type="AlphaFoldDB" id="A0AAE1JIH6"/>
<dbReference type="GO" id="GO:0032039">
    <property type="term" value="C:integrator complex"/>
    <property type="evidence" value="ECO:0007669"/>
    <property type="project" value="InterPro"/>
</dbReference>
<dbReference type="Pfam" id="PF10996">
    <property type="entry name" value="Beta-Casp"/>
    <property type="match status" value="1"/>
</dbReference>
<evidence type="ECO:0000256" key="1">
    <source>
        <dbReference type="ARBA" id="ARBA00004123"/>
    </source>
</evidence>
<feature type="signal peptide" evidence="5">
    <location>
        <begin position="1"/>
        <end position="19"/>
    </location>
</feature>
<dbReference type="InterPro" id="IPR027074">
    <property type="entry name" value="Integrator_9su"/>
</dbReference>
<keyword evidence="8" id="KW-1185">Reference proteome</keyword>
<evidence type="ECO:0000313" key="8">
    <source>
        <dbReference type="Proteomes" id="UP001293593"/>
    </source>
</evidence>
<evidence type="ECO:0000256" key="4">
    <source>
        <dbReference type="ARBA" id="ARBA00023242"/>
    </source>
</evidence>
<evidence type="ECO:0000256" key="3">
    <source>
        <dbReference type="ARBA" id="ARBA00022490"/>
    </source>
</evidence>
<dbReference type="GO" id="GO:0005737">
    <property type="term" value="C:cytoplasm"/>
    <property type="evidence" value="ECO:0007669"/>
    <property type="project" value="UniProtKB-SubCell"/>
</dbReference>
<proteinExistence type="predicted"/>